<dbReference type="Proteomes" id="UP000055045">
    <property type="component" value="Unassembled WGS sequence"/>
</dbReference>
<name>A0A101MSE8_PENFR</name>
<gene>
    <name evidence="1" type="ORF">ACN42_g1281</name>
</gene>
<accession>A0A101MSE8</accession>
<evidence type="ECO:0000313" key="1">
    <source>
        <dbReference type="EMBL" id="KUM65787.1"/>
    </source>
</evidence>
<keyword evidence="2" id="KW-1185">Reference proteome</keyword>
<proteinExistence type="predicted"/>
<dbReference type="EMBL" id="LLXE01000019">
    <property type="protein sequence ID" value="KUM65787.1"/>
    <property type="molecule type" value="Genomic_DNA"/>
</dbReference>
<comment type="caution">
    <text evidence="1">The sequence shown here is derived from an EMBL/GenBank/DDBJ whole genome shotgun (WGS) entry which is preliminary data.</text>
</comment>
<organism evidence="1 2">
    <name type="scientific">Penicillium freii</name>
    <dbReference type="NCBI Taxonomy" id="48697"/>
    <lineage>
        <taxon>Eukaryota</taxon>
        <taxon>Fungi</taxon>
        <taxon>Dikarya</taxon>
        <taxon>Ascomycota</taxon>
        <taxon>Pezizomycotina</taxon>
        <taxon>Eurotiomycetes</taxon>
        <taxon>Eurotiomycetidae</taxon>
        <taxon>Eurotiales</taxon>
        <taxon>Aspergillaceae</taxon>
        <taxon>Penicillium</taxon>
    </lineage>
</organism>
<evidence type="ECO:0000313" key="2">
    <source>
        <dbReference type="Proteomes" id="UP000055045"/>
    </source>
</evidence>
<sequence>MIVWEPKPRSPVLPQIRSSYLKPKWQLESVVNPTKSFSNAKASALLKINLHWKIMESATEFNLTWRLERANDGFPELQPWPSYQPDLTRRVVITKKDFIPLEVWVKWGGRTATS</sequence>
<protein>
    <submittedName>
        <fullName evidence="1">Uncharacterized protein</fullName>
    </submittedName>
</protein>
<reference evidence="1 2" key="1">
    <citation type="submission" date="2015-10" db="EMBL/GenBank/DDBJ databases">
        <title>Genome sequencing of Penicillium freii.</title>
        <authorList>
            <person name="Nguyen H.D."/>
            <person name="Visagie C.M."/>
            <person name="Seifert K.A."/>
        </authorList>
    </citation>
    <scope>NUCLEOTIDE SEQUENCE [LARGE SCALE GENOMIC DNA]</scope>
    <source>
        <strain evidence="1 2">DAOM 242723</strain>
    </source>
</reference>
<dbReference type="AlphaFoldDB" id="A0A101MSE8"/>